<sequence length="100" mass="11182">MAAVKVATCCYCGTKAALVLRGKSRHELTCGQCGAPLRRMKMLKTQPEQATAHAATPARPNHRTRPAAARPAQPRKPRRRKSLFQKVVSEIWDEIEDIFD</sequence>
<dbReference type="RefSeq" id="WP_108386860.1">
    <property type="nucleotide sequence ID" value="NZ_QBUD01000007.1"/>
</dbReference>
<name>A0A2T6KEV6_9RHOB</name>
<comment type="caution">
    <text evidence="2">The sequence shown here is derived from an EMBL/GenBank/DDBJ whole genome shotgun (WGS) entry which is preliminary data.</text>
</comment>
<reference evidence="2 3" key="1">
    <citation type="submission" date="2018-04" db="EMBL/GenBank/DDBJ databases">
        <title>Genomic Encyclopedia of Archaeal and Bacterial Type Strains, Phase II (KMG-II): from individual species to whole genera.</title>
        <authorList>
            <person name="Goeker M."/>
        </authorList>
    </citation>
    <scope>NUCLEOTIDE SEQUENCE [LARGE SCALE GENOMIC DNA]</scope>
    <source>
        <strain evidence="2 3">DSM 29955</strain>
    </source>
</reference>
<organism evidence="2 3">
    <name type="scientific">Yoonia sediminilitoris</name>
    <dbReference type="NCBI Taxonomy" id="1286148"/>
    <lineage>
        <taxon>Bacteria</taxon>
        <taxon>Pseudomonadati</taxon>
        <taxon>Pseudomonadota</taxon>
        <taxon>Alphaproteobacteria</taxon>
        <taxon>Rhodobacterales</taxon>
        <taxon>Paracoccaceae</taxon>
        <taxon>Yoonia</taxon>
    </lineage>
</organism>
<dbReference type="OrthoDB" id="7868311at2"/>
<accession>A0A2T6KEV6</accession>
<gene>
    <name evidence="2" type="ORF">C8N45_10787</name>
</gene>
<evidence type="ECO:0000313" key="2">
    <source>
        <dbReference type="EMBL" id="PUB13627.1"/>
    </source>
</evidence>
<dbReference type="Proteomes" id="UP000244523">
    <property type="component" value="Unassembled WGS sequence"/>
</dbReference>
<feature type="compositionally biased region" description="Basic residues" evidence="1">
    <location>
        <begin position="73"/>
        <end position="82"/>
    </location>
</feature>
<dbReference type="AlphaFoldDB" id="A0A2T6KEV6"/>
<keyword evidence="3" id="KW-1185">Reference proteome</keyword>
<protein>
    <submittedName>
        <fullName evidence="2">Uncharacterized protein</fullName>
    </submittedName>
</protein>
<feature type="region of interest" description="Disordered" evidence="1">
    <location>
        <begin position="45"/>
        <end position="82"/>
    </location>
</feature>
<evidence type="ECO:0000256" key="1">
    <source>
        <dbReference type="SAM" id="MobiDB-lite"/>
    </source>
</evidence>
<evidence type="ECO:0000313" key="3">
    <source>
        <dbReference type="Proteomes" id="UP000244523"/>
    </source>
</evidence>
<dbReference type="EMBL" id="QBUD01000007">
    <property type="protein sequence ID" value="PUB13627.1"/>
    <property type="molecule type" value="Genomic_DNA"/>
</dbReference>
<proteinExistence type="predicted"/>